<comment type="caution">
    <text evidence="1">The sequence shown here is derived from an EMBL/GenBank/DDBJ whole genome shotgun (WGS) entry which is preliminary data.</text>
</comment>
<gene>
    <name evidence="1" type="ORF">C8J55DRAFT_405764</name>
</gene>
<proteinExistence type="predicted"/>
<feature type="non-terminal residue" evidence="1">
    <location>
        <position position="72"/>
    </location>
</feature>
<reference evidence="1" key="1">
    <citation type="submission" date="2022-08" db="EMBL/GenBank/DDBJ databases">
        <authorList>
            <consortium name="DOE Joint Genome Institute"/>
            <person name="Min B."/>
            <person name="Riley R."/>
            <person name="Sierra-Patev S."/>
            <person name="Naranjo-Ortiz M."/>
            <person name="Looney B."/>
            <person name="Konkel Z."/>
            <person name="Slot J.C."/>
            <person name="Sakamoto Y."/>
            <person name="Steenwyk J.L."/>
            <person name="Rokas A."/>
            <person name="Carro J."/>
            <person name="Camarero S."/>
            <person name="Ferreira P."/>
            <person name="Molpeceres G."/>
            <person name="Ruiz-Duenas F.J."/>
            <person name="Serrano A."/>
            <person name="Henrissat B."/>
            <person name="Drula E."/>
            <person name="Hughes K.W."/>
            <person name="Mata J.L."/>
            <person name="Ishikawa N.K."/>
            <person name="Vargas-Isla R."/>
            <person name="Ushijima S."/>
            <person name="Smith C.A."/>
            <person name="Ahrendt S."/>
            <person name="Andreopoulos W."/>
            <person name="He G."/>
            <person name="Labutti K."/>
            <person name="Lipzen A."/>
            <person name="Ng V."/>
            <person name="Sandor L."/>
            <person name="Barry K."/>
            <person name="Martinez A.T."/>
            <person name="Xiao Y."/>
            <person name="Gibbons J.G."/>
            <person name="Terashima K."/>
            <person name="Hibbett D.S."/>
            <person name="Grigoriev I.V."/>
        </authorList>
    </citation>
    <scope>NUCLEOTIDE SEQUENCE</scope>
    <source>
        <strain evidence="1">Sp2 HRB7682 ss15</strain>
    </source>
</reference>
<evidence type="ECO:0000313" key="2">
    <source>
        <dbReference type="Proteomes" id="UP001150238"/>
    </source>
</evidence>
<organism evidence="1 2">
    <name type="scientific">Lentinula lateritia</name>
    <dbReference type="NCBI Taxonomy" id="40482"/>
    <lineage>
        <taxon>Eukaryota</taxon>
        <taxon>Fungi</taxon>
        <taxon>Dikarya</taxon>
        <taxon>Basidiomycota</taxon>
        <taxon>Agaricomycotina</taxon>
        <taxon>Agaricomycetes</taxon>
        <taxon>Agaricomycetidae</taxon>
        <taxon>Agaricales</taxon>
        <taxon>Marasmiineae</taxon>
        <taxon>Omphalotaceae</taxon>
        <taxon>Lentinula</taxon>
    </lineage>
</organism>
<dbReference type="AlphaFoldDB" id="A0A9W8ZPY2"/>
<sequence length="72" mass="7612">KGGIYGNALQAFIFDGTMNGGRNRMRIVIENGADIETQSGEYDKVLEKGVNVNIQGGKYGSALQAAAFSGNK</sequence>
<dbReference type="Proteomes" id="UP001150238">
    <property type="component" value="Unassembled WGS sequence"/>
</dbReference>
<name>A0A9W8ZPY2_9AGAR</name>
<dbReference type="EMBL" id="JANVFS010000065">
    <property type="protein sequence ID" value="KAJ4463837.1"/>
    <property type="molecule type" value="Genomic_DNA"/>
</dbReference>
<reference evidence="1" key="2">
    <citation type="journal article" date="2023" name="Proc. Natl. Acad. Sci. U.S.A.">
        <title>A global phylogenomic analysis of the shiitake genus Lentinula.</title>
        <authorList>
            <person name="Sierra-Patev S."/>
            <person name="Min B."/>
            <person name="Naranjo-Ortiz M."/>
            <person name="Looney B."/>
            <person name="Konkel Z."/>
            <person name="Slot J.C."/>
            <person name="Sakamoto Y."/>
            <person name="Steenwyk J.L."/>
            <person name="Rokas A."/>
            <person name="Carro J."/>
            <person name="Camarero S."/>
            <person name="Ferreira P."/>
            <person name="Molpeceres G."/>
            <person name="Ruiz-Duenas F.J."/>
            <person name="Serrano A."/>
            <person name="Henrissat B."/>
            <person name="Drula E."/>
            <person name="Hughes K.W."/>
            <person name="Mata J.L."/>
            <person name="Ishikawa N.K."/>
            <person name="Vargas-Isla R."/>
            <person name="Ushijima S."/>
            <person name="Smith C.A."/>
            <person name="Donoghue J."/>
            <person name="Ahrendt S."/>
            <person name="Andreopoulos W."/>
            <person name="He G."/>
            <person name="LaButti K."/>
            <person name="Lipzen A."/>
            <person name="Ng V."/>
            <person name="Riley R."/>
            <person name="Sandor L."/>
            <person name="Barry K."/>
            <person name="Martinez A.T."/>
            <person name="Xiao Y."/>
            <person name="Gibbons J.G."/>
            <person name="Terashima K."/>
            <person name="Grigoriev I.V."/>
            <person name="Hibbett D."/>
        </authorList>
    </citation>
    <scope>NUCLEOTIDE SEQUENCE</scope>
    <source>
        <strain evidence="1">Sp2 HRB7682 ss15</strain>
    </source>
</reference>
<accession>A0A9W8ZPY2</accession>
<protein>
    <submittedName>
        <fullName evidence="1">Uncharacterized protein</fullName>
    </submittedName>
</protein>
<evidence type="ECO:0000313" key="1">
    <source>
        <dbReference type="EMBL" id="KAJ4463837.1"/>
    </source>
</evidence>
<feature type="non-terminal residue" evidence="1">
    <location>
        <position position="1"/>
    </location>
</feature>